<protein>
    <submittedName>
        <fullName evidence="2">Uncharacterized protein</fullName>
    </submittedName>
</protein>
<feature type="region of interest" description="Disordered" evidence="1">
    <location>
        <begin position="158"/>
        <end position="187"/>
    </location>
</feature>
<organism evidence="2 3">
    <name type="scientific">Thalassiosira oceanica</name>
    <name type="common">Marine diatom</name>
    <dbReference type="NCBI Taxonomy" id="159749"/>
    <lineage>
        <taxon>Eukaryota</taxon>
        <taxon>Sar</taxon>
        <taxon>Stramenopiles</taxon>
        <taxon>Ochrophyta</taxon>
        <taxon>Bacillariophyta</taxon>
        <taxon>Coscinodiscophyceae</taxon>
        <taxon>Thalassiosirophycidae</taxon>
        <taxon>Thalassiosirales</taxon>
        <taxon>Thalassiosiraceae</taxon>
        <taxon>Thalassiosira</taxon>
    </lineage>
</organism>
<dbReference type="AlphaFoldDB" id="K0SAB4"/>
<feature type="non-terminal residue" evidence="2">
    <location>
        <position position="1"/>
    </location>
</feature>
<evidence type="ECO:0000256" key="1">
    <source>
        <dbReference type="SAM" id="MobiDB-lite"/>
    </source>
</evidence>
<sequence>RRELVRLVDERRWMPRRAGAGGGPVPGPSNLRRLTAGDHLLERAPPWECGDQYDRVIGFYESAKLIDDNLWVLYSDYYYKFEIINIDTGKGVKHFYPTNGPGDYERHCYESRISLLLTCYGGRHGMLAAGMDSSSRHNPHGAWSGPYMSLWNISPSNPESPTNRKPVMSIDLCRPLAQDPTERGRDA</sequence>
<proteinExistence type="predicted"/>
<comment type="caution">
    <text evidence="2">The sequence shown here is derived from an EMBL/GenBank/DDBJ whole genome shotgun (WGS) entry which is preliminary data.</text>
</comment>
<evidence type="ECO:0000313" key="3">
    <source>
        <dbReference type="Proteomes" id="UP000266841"/>
    </source>
</evidence>
<dbReference type="Proteomes" id="UP000266841">
    <property type="component" value="Unassembled WGS sequence"/>
</dbReference>
<keyword evidence="3" id="KW-1185">Reference proteome</keyword>
<accession>K0SAB4</accession>
<dbReference type="EMBL" id="AGNL01019337">
    <property type="protein sequence ID" value="EJK61904.1"/>
    <property type="molecule type" value="Genomic_DNA"/>
</dbReference>
<name>K0SAB4_THAOC</name>
<reference evidence="2 3" key="1">
    <citation type="journal article" date="2012" name="Genome Biol.">
        <title>Genome and low-iron response of an oceanic diatom adapted to chronic iron limitation.</title>
        <authorList>
            <person name="Lommer M."/>
            <person name="Specht M."/>
            <person name="Roy A.S."/>
            <person name="Kraemer L."/>
            <person name="Andreson R."/>
            <person name="Gutowska M.A."/>
            <person name="Wolf J."/>
            <person name="Bergner S.V."/>
            <person name="Schilhabel M.B."/>
            <person name="Klostermeier U.C."/>
            <person name="Beiko R.G."/>
            <person name="Rosenstiel P."/>
            <person name="Hippler M."/>
            <person name="Laroche J."/>
        </authorList>
    </citation>
    <scope>NUCLEOTIDE SEQUENCE [LARGE SCALE GENOMIC DNA]</scope>
    <source>
        <strain evidence="2 3">CCMP1005</strain>
    </source>
</reference>
<evidence type="ECO:0000313" key="2">
    <source>
        <dbReference type="EMBL" id="EJK61904.1"/>
    </source>
</evidence>
<gene>
    <name evidence="2" type="ORF">THAOC_17519</name>
</gene>